<evidence type="ECO:0000256" key="2">
    <source>
        <dbReference type="ARBA" id="ARBA00010792"/>
    </source>
</evidence>
<feature type="transmembrane region" description="Helical" evidence="7">
    <location>
        <begin position="146"/>
        <end position="167"/>
    </location>
</feature>
<organism evidence="9 10">
    <name type="scientific">Litorivivens lipolytica</name>
    <dbReference type="NCBI Taxonomy" id="1524264"/>
    <lineage>
        <taxon>Bacteria</taxon>
        <taxon>Pseudomonadati</taxon>
        <taxon>Pseudomonadota</taxon>
        <taxon>Gammaproteobacteria</taxon>
        <taxon>Litorivivens</taxon>
    </lineage>
</organism>
<evidence type="ECO:0000256" key="3">
    <source>
        <dbReference type="ARBA" id="ARBA00022475"/>
    </source>
</evidence>
<accession>A0A7W4W671</accession>
<evidence type="ECO:0000313" key="9">
    <source>
        <dbReference type="EMBL" id="MBB3048201.1"/>
    </source>
</evidence>
<name>A0A7W4W671_9GAMM</name>
<proteinExistence type="inferred from homology"/>
<sequence>MIGDIFLEWADAYGDYVLFIVPVVAFLEASVGIGLFVSGAILLSLCTMLYSQGIASLYQMLPLAFIGATTADHMGFFLGRRIGPTFHETRFAKRYAERLEKTENLLQKHGEVSIVFGRLIPAVRSIVPIMTGVSGLPVARYVRYDLIACTVWITGLGLLVVGIGGLLD</sequence>
<dbReference type="InterPro" id="IPR032818">
    <property type="entry name" value="DedA-like"/>
</dbReference>
<comment type="similarity">
    <text evidence="2 7">Belongs to the DedA family.</text>
</comment>
<dbReference type="EMBL" id="JACHWY010000003">
    <property type="protein sequence ID" value="MBB3048201.1"/>
    <property type="molecule type" value="Genomic_DNA"/>
</dbReference>
<keyword evidence="4 7" id="KW-0812">Transmembrane</keyword>
<evidence type="ECO:0000256" key="4">
    <source>
        <dbReference type="ARBA" id="ARBA00022692"/>
    </source>
</evidence>
<dbReference type="AlphaFoldDB" id="A0A7W4W671"/>
<comment type="subcellular location">
    <subcellularLocation>
        <location evidence="1 7">Cell membrane</location>
        <topology evidence="1 7">Multi-pass membrane protein</topology>
    </subcellularLocation>
</comment>
<feature type="domain" description="VTT" evidence="8">
    <location>
        <begin position="45"/>
        <end position="156"/>
    </location>
</feature>
<comment type="caution">
    <text evidence="7">Lacks conserved residue(s) required for the propagation of feature annotation.</text>
</comment>
<feature type="transmembrane region" description="Helical" evidence="7">
    <location>
        <begin position="17"/>
        <end position="50"/>
    </location>
</feature>
<evidence type="ECO:0000256" key="1">
    <source>
        <dbReference type="ARBA" id="ARBA00004651"/>
    </source>
</evidence>
<dbReference type="GO" id="GO:0005886">
    <property type="term" value="C:plasma membrane"/>
    <property type="evidence" value="ECO:0007669"/>
    <property type="project" value="UniProtKB-SubCell"/>
</dbReference>
<evidence type="ECO:0000256" key="5">
    <source>
        <dbReference type="ARBA" id="ARBA00022989"/>
    </source>
</evidence>
<evidence type="ECO:0000259" key="8">
    <source>
        <dbReference type="Pfam" id="PF09335"/>
    </source>
</evidence>
<gene>
    <name evidence="9" type="ORF">FHR99_002475</name>
</gene>
<dbReference type="RefSeq" id="WP_343067559.1">
    <property type="nucleotide sequence ID" value="NZ_JACHWY010000003.1"/>
</dbReference>
<keyword evidence="5 7" id="KW-1133">Transmembrane helix</keyword>
<dbReference type="InterPro" id="IPR032816">
    <property type="entry name" value="VTT_dom"/>
</dbReference>
<comment type="caution">
    <text evidence="9">The sequence shown here is derived from an EMBL/GenBank/DDBJ whole genome shotgun (WGS) entry which is preliminary data.</text>
</comment>
<dbReference type="Proteomes" id="UP000537130">
    <property type="component" value="Unassembled WGS sequence"/>
</dbReference>
<evidence type="ECO:0000256" key="7">
    <source>
        <dbReference type="RuleBase" id="RU367016"/>
    </source>
</evidence>
<keyword evidence="6 7" id="KW-0472">Membrane</keyword>
<dbReference type="PANTHER" id="PTHR30353">
    <property type="entry name" value="INNER MEMBRANE PROTEIN DEDA-RELATED"/>
    <property type="match status" value="1"/>
</dbReference>
<protein>
    <submittedName>
        <fullName evidence="9">Membrane-associated protein</fullName>
    </submittedName>
</protein>
<keyword evidence="10" id="KW-1185">Reference proteome</keyword>
<evidence type="ECO:0000256" key="6">
    <source>
        <dbReference type="ARBA" id="ARBA00023136"/>
    </source>
</evidence>
<dbReference type="Pfam" id="PF09335">
    <property type="entry name" value="VTT_dom"/>
    <property type="match status" value="1"/>
</dbReference>
<evidence type="ECO:0000313" key="10">
    <source>
        <dbReference type="Proteomes" id="UP000537130"/>
    </source>
</evidence>
<reference evidence="9 10" key="1">
    <citation type="submission" date="2020-08" db="EMBL/GenBank/DDBJ databases">
        <title>Genomic Encyclopedia of Type Strains, Phase III (KMG-III): the genomes of soil and plant-associated and newly described type strains.</title>
        <authorList>
            <person name="Whitman W."/>
        </authorList>
    </citation>
    <scope>NUCLEOTIDE SEQUENCE [LARGE SCALE GENOMIC DNA]</scope>
    <source>
        <strain evidence="9 10">CECT 8654</strain>
    </source>
</reference>
<dbReference type="PANTHER" id="PTHR30353:SF0">
    <property type="entry name" value="TRANSMEMBRANE PROTEIN"/>
    <property type="match status" value="1"/>
</dbReference>
<keyword evidence="3 7" id="KW-1003">Cell membrane</keyword>